<gene>
    <name evidence="1" type="ORF">E2C01_034993</name>
</gene>
<dbReference type="EMBL" id="VSRR010005044">
    <property type="protein sequence ID" value="MPC41403.1"/>
    <property type="molecule type" value="Genomic_DNA"/>
</dbReference>
<reference evidence="1 2" key="1">
    <citation type="submission" date="2019-05" db="EMBL/GenBank/DDBJ databases">
        <title>Another draft genome of Portunus trituberculatus and its Hox gene families provides insights of decapod evolution.</title>
        <authorList>
            <person name="Jeong J.-H."/>
            <person name="Song I."/>
            <person name="Kim S."/>
            <person name="Choi T."/>
            <person name="Kim D."/>
            <person name="Ryu S."/>
            <person name="Kim W."/>
        </authorList>
    </citation>
    <scope>NUCLEOTIDE SEQUENCE [LARGE SCALE GENOMIC DNA]</scope>
    <source>
        <tissue evidence="1">Muscle</tissue>
    </source>
</reference>
<protein>
    <submittedName>
        <fullName evidence="1">Uncharacterized protein</fullName>
    </submittedName>
</protein>
<dbReference type="Proteomes" id="UP000324222">
    <property type="component" value="Unassembled WGS sequence"/>
</dbReference>
<keyword evidence="2" id="KW-1185">Reference proteome</keyword>
<evidence type="ECO:0000313" key="1">
    <source>
        <dbReference type="EMBL" id="MPC41403.1"/>
    </source>
</evidence>
<dbReference type="AlphaFoldDB" id="A0A5B7F8I5"/>
<comment type="caution">
    <text evidence="1">The sequence shown here is derived from an EMBL/GenBank/DDBJ whole genome shotgun (WGS) entry which is preliminary data.</text>
</comment>
<accession>A0A5B7F8I5</accession>
<name>A0A5B7F8I5_PORTR</name>
<evidence type="ECO:0000313" key="2">
    <source>
        <dbReference type="Proteomes" id="UP000324222"/>
    </source>
</evidence>
<organism evidence="1 2">
    <name type="scientific">Portunus trituberculatus</name>
    <name type="common">Swimming crab</name>
    <name type="synonym">Neptunus trituberculatus</name>
    <dbReference type="NCBI Taxonomy" id="210409"/>
    <lineage>
        <taxon>Eukaryota</taxon>
        <taxon>Metazoa</taxon>
        <taxon>Ecdysozoa</taxon>
        <taxon>Arthropoda</taxon>
        <taxon>Crustacea</taxon>
        <taxon>Multicrustacea</taxon>
        <taxon>Malacostraca</taxon>
        <taxon>Eumalacostraca</taxon>
        <taxon>Eucarida</taxon>
        <taxon>Decapoda</taxon>
        <taxon>Pleocyemata</taxon>
        <taxon>Brachyura</taxon>
        <taxon>Eubrachyura</taxon>
        <taxon>Portunoidea</taxon>
        <taxon>Portunidae</taxon>
        <taxon>Portuninae</taxon>
        <taxon>Portunus</taxon>
    </lineage>
</organism>
<proteinExistence type="predicted"/>
<sequence>MMVIEKTLISRVIEKTEHVPHFLHLLHTSPLFSAHEAHLHAHLTLLFNYSEKQDFLSVSPNLESGTHLSTHAHTHTHTH</sequence>